<evidence type="ECO:0008006" key="3">
    <source>
        <dbReference type="Google" id="ProtNLM"/>
    </source>
</evidence>
<accession>A0A6N2V3M4</accession>
<evidence type="ECO:0000313" key="2">
    <source>
        <dbReference type="EMBL" id="VYT25295.1"/>
    </source>
</evidence>
<gene>
    <name evidence="2" type="ORF">CNLFYP112_02496</name>
</gene>
<reference evidence="2" key="1">
    <citation type="submission" date="2019-11" db="EMBL/GenBank/DDBJ databases">
        <authorList>
            <person name="Feng L."/>
        </authorList>
    </citation>
    <scope>NUCLEOTIDE SEQUENCE</scope>
    <source>
        <strain evidence="2">CnexileLFYP112</strain>
    </source>
</reference>
<organism evidence="2">
    <name type="scientific">[Clostridium] nexile</name>
    <dbReference type="NCBI Taxonomy" id="29361"/>
    <lineage>
        <taxon>Bacteria</taxon>
        <taxon>Bacillati</taxon>
        <taxon>Bacillota</taxon>
        <taxon>Clostridia</taxon>
        <taxon>Lachnospirales</taxon>
        <taxon>Lachnospiraceae</taxon>
        <taxon>Tyzzerella</taxon>
    </lineage>
</organism>
<keyword evidence="1" id="KW-1133">Transmembrane helix</keyword>
<feature type="transmembrane region" description="Helical" evidence="1">
    <location>
        <begin position="6"/>
        <end position="27"/>
    </location>
</feature>
<keyword evidence="1" id="KW-0812">Transmembrane</keyword>
<feature type="transmembrane region" description="Helical" evidence="1">
    <location>
        <begin position="255"/>
        <end position="280"/>
    </location>
</feature>
<sequence length="472" mass="54425">MEVAILMLVIFLFTDIMVVGICMLAYAGKEEYSGGMLFGVHIPKEKVDEKTVRDMAETYKKKYKKFQRWNMILGILVCGVTFAGIGIFMIVWTVWLTEYIVGLYWIVYGTHRRMYNLKVENGWVMESAKQIIYVDTEVSAHADKMPLSKKWYLVLFFLTCAVMLFPEMKAYLREENIAYVLFGSALGVNVCFFGLHWWIACRPNVVYSKKSQVNMTLNQLIKRTWTICLLVCAAVNTSAWLYVSVCMMKNQWLTSADFCIYILLQVTSGAILMGGLCWILQKKKEIMSIDTEIIETDDDVYWKNGWYSNPHDKRLFVQDRMCGMNYSMNMAKNSAKIFTAVISAVLIGCVIWVVAILVEFATTEVTVCMAGGKMDIRAASYDCQIQSEQILSVKLLDEMPEDNFYRSNGGDTEKFLIGHFRGKETGKCMMFLYKEETPIIEIQLEDMIVFLNSENKEETEEWYDYARDSIVD</sequence>
<proteinExistence type="predicted"/>
<name>A0A6N2V3M4_9FIRM</name>
<evidence type="ECO:0000256" key="1">
    <source>
        <dbReference type="SAM" id="Phobius"/>
    </source>
</evidence>
<feature type="transmembrane region" description="Helical" evidence="1">
    <location>
        <begin position="177"/>
        <end position="199"/>
    </location>
</feature>
<protein>
    <recommendedName>
        <fullName evidence="3">Bacterial Pleckstrin homology domain-containing protein</fullName>
    </recommendedName>
</protein>
<keyword evidence="1" id="KW-0472">Membrane</keyword>
<feature type="transmembrane region" description="Helical" evidence="1">
    <location>
        <begin position="220"/>
        <end position="243"/>
    </location>
</feature>
<feature type="transmembrane region" description="Helical" evidence="1">
    <location>
        <begin position="69"/>
        <end position="88"/>
    </location>
</feature>
<feature type="transmembrane region" description="Helical" evidence="1">
    <location>
        <begin position="151"/>
        <end position="171"/>
    </location>
</feature>
<dbReference type="EMBL" id="CACRTG010000021">
    <property type="protein sequence ID" value="VYT25295.1"/>
    <property type="molecule type" value="Genomic_DNA"/>
</dbReference>
<feature type="transmembrane region" description="Helical" evidence="1">
    <location>
        <begin position="94"/>
        <end position="111"/>
    </location>
</feature>
<dbReference type="AlphaFoldDB" id="A0A6N2V3M4"/>
<feature type="transmembrane region" description="Helical" evidence="1">
    <location>
        <begin position="337"/>
        <end position="358"/>
    </location>
</feature>